<name>A0A1M6NUC6_MALRU</name>
<keyword evidence="1" id="KW-1133">Transmembrane helix</keyword>
<gene>
    <name evidence="2" type="ORF">SAMN02745165_03710</name>
</gene>
<feature type="transmembrane region" description="Helical" evidence="1">
    <location>
        <begin position="30"/>
        <end position="50"/>
    </location>
</feature>
<accession>A0A1M6NUC6</accession>
<evidence type="ECO:0000313" key="3">
    <source>
        <dbReference type="Proteomes" id="UP000184171"/>
    </source>
</evidence>
<protein>
    <submittedName>
        <fullName evidence="2">Uncharacterized protein</fullName>
    </submittedName>
</protein>
<dbReference type="EMBL" id="FQZT01000034">
    <property type="protein sequence ID" value="SHJ99326.1"/>
    <property type="molecule type" value="Genomic_DNA"/>
</dbReference>
<proteinExistence type="predicted"/>
<sequence length="104" mass="11728">MVWGYLLIPVLGMLSGYWIRTEKYGRTRSLIIVISLICSSAFFYFAFVVGPQMDELKADKFQKTHAENKSMIGEPTQRLFLSSCAGDINIVKEILAKGVNFNSL</sequence>
<evidence type="ECO:0000256" key="1">
    <source>
        <dbReference type="SAM" id="Phobius"/>
    </source>
</evidence>
<reference evidence="2 3" key="1">
    <citation type="submission" date="2016-11" db="EMBL/GenBank/DDBJ databases">
        <authorList>
            <person name="Jaros S."/>
            <person name="Januszkiewicz K."/>
            <person name="Wedrychowicz H."/>
        </authorList>
    </citation>
    <scope>NUCLEOTIDE SEQUENCE [LARGE SCALE GENOMIC DNA]</scope>
    <source>
        <strain evidence="2 3">DSM 5091</strain>
    </source>
</reference>
<evidence type="ECO:0000313" key="2">
    <source>
        <dbReference type="EMBL" id="SHJ99326.1"/>
    </source>
</evidence>
<organism evidence="2 3">
    <name type="scientific">Malonomonas rubra DSM 5091</name>
    <dbReference type="NCBI Taxonomy" id="1122189"/>
    <lineage>
        <taxon>Bacteria</taxon>
        <taxon>Pseudomonadati</taxon>
        <taxon>Thermodesulfobacteriota</taxon>
        <taxon>Desulfuromonadia</taxon>
        <taxon>Desulfuromonadales</taxon>
        <taxon>Geopsychrobacteraceae</taxon>
        <taxon>Malonomonas</taxon>
    </lineage>
</organism>
<keyword evidence="1" id="KW-0812">Transmembrane</keyword>
<dbReference type="AlphaFoldDB" id="A0A1M6NUC6"/>
<dbReference type="RefSeq" id="WP_139249437.1">
    <property type="nucleotide sequence ID" value="NZ_FQZT01000034.1"/>
</dbReference>
<dbReference type="Proteomes" id="UP000184171">
    <property type="component" value="Unassembled WGS sequence"/>
</dbReference>
<keyword evidence="1" id="KW-0472">Membrane</keyword>
<keyword evidence="3" id="KW-1185">Reference proteome</keyword>